<dbReference type="Proteomes" id="UP001160390">
    <property type="component" value="Unassembled WGS sequence"/>
</dbReference>
<feature type="domain" description="DUF7730" evidence="1">
    <location>
        <begin position="236"/>
        <end position="284"/>
    </location>
</feature>
<dbReference type="Pfam" id="PF24864">
    <property type="entry name" value="DUF7730"/>
    <property type="match status" value="1"/>
</dbReference>
<evidence type="ECO:0000313" key="2">
    <source>
        <dbReference type="EMBL" id="CAI6050430.1"/>
    </source>
</evidence>
<evidence type="ECO:0000259" key="1">
    <source>
        <dbReference type="Pfam" id="PF24864"/>
    </source>
</evidence>
<reference evidence="2" key="1">
    <citation type="submission" date="2023-01" db="EMBL/GenBank/DDBJ databases">
        <authorList>
            <person name="Piombo E."/>
        </authorList>
    </citation>
    <scope>NUCLEOTIDE SEQUENCE</scope>
</reference>
<dbReference type="InterPro" id="IPR056632">
    <property type="entry name" value="DUF7730"/>
</dbReference>
<dbReference type="EMBL" id="CABFNP030000595">
    <property type="protein sequence ID" value="CAI6050430.1"/>
    <property type="molecule type" value="Genomic_DNA"/>
</dbReference>
<keyword evidence="3" id="KW-1185">Reference proteome</keyword>
<accession>A0AA35LSF7</accession>
<dbReference type="AlphaFoldDB" id="A0AA35LSF7"/>
<organism evidence="2 3">
    <name type="scientific">Clonostachys chloroleuca</name>
    <dbReference type="NCBI Taxonomy" id="1926264"/>
    <lineage>
        <taxon>Eukaryota</taxon>
        <taxon>Fungi</taxon>
        <taxon>Dikarya</taxon>
        <taxon>Ascomycota</taxon>
        <taxon>Pezizomycotina</taxon>
        <taxon>Sordariomycetes</taxon>
        <taxon>Hypocreomycetidae</taxon>
        <taxon>Hypocreales</taxon>
        <taxon>Bionectriaceae</taxon>
        <taxon>Clonostachys</taxon>
    </lineage>
</organism>
<protein>
    <recommendedName>
        <fullName evidence="1">DUF7730 domain-containing protein</fullName>
    </recommendedName>
</protein>
<proteinExistence type="predicted"/>
<name>A0AA35LSF7_9HYPO</name>
<sequence length="468" mass="53857">MKKRCLCLGFISQVGIAKFQIKASTFPHVVCNIYQCYQVENWARGLSADNYEYLGLTLFMSRGALPCLIRLNLDLFTYSILIIPYVENGEYRFQRPLSRTRQLIRSIALWRVNSHNIQLADESFPYQSALVICISFCQRAAIPNDNQRRPRPRQGDIHPPQILKEPNVPVLVAPHCDEDDHVCLAALESVNAGDFDALDIRQHASEKLDLARVGSEYGNRLVCRVRRHILGSCLIRSYCEGLDVLYGTNTIHTASKQMLLHLDKLLLPQRLSKIRSVELVWYFKPYASVTSIVGPLDDLRTFYALLEAIPMTFPNPTSFYMALWGDITPRKEHNGRQVYMDEAESIKITDRDIMTPIDRMISNLSPKLRQCTIALGSLEYKIRRRQAVEAGDVEVEQIHLQNLQERHWRSLKNTPGGLKGYWIQLGHRELVKVYMCSFGEPPQNRDPPEDEVLFQPWYLMGEPRHLGM</sequence>
<gene>
    <name evidence="2" type="ORF">CCHLO57077_00018627</name>
</gene>
<comment type="caution">
    <text evidence="2">The sequence shown here is derived from an EMBL/GenBank/DDBJ whole genome shotgun (WGS) entry which is preliminary data.</text>
</comment>
<evidence type="ECO:0000313" key="3">
    <source>
        <dbReference type="Proteomes" id="UP001160390"/>
    </source>
</evidence>